<dbReference type="Gene3D" id="3.40.605.10">
    <property type="entry name" value="Aldehyde Dehydrogenase, Chain A, domain 1"/>
    <property type="match status" value="1"/>
</dbReference>
<evidence type="ECO:0000313" key="5">
    <source>
        <dbReference type="EMBL" id="MCP3421825.1"/>
    </source>
</evidence>
<evidence type="ECO:0000313" key="6">
    <source>
        <dbReference type="Proteomes" id="UP001204524"/>
    </source>
</evidence>
<dbReference type="PANTHER" id="PTHR42804">
    <property type="entry name" value="ALDEHYDE DEHYDROGENASE"/>
    <property type="match status" value="1"/>
</dbReference>
<dbReference type="PANTHER" id="PTHR42804:SF1">
    <property type="entry name" value="ALDEHYDE DEHYDROGENASE-RELATED"/>
    <property type="match status" value="1"/>
</dbReference>
<name>A0ABT1KVP1_9ACTN</name>
<comment type="similarity">
    <text evidence="1">Belongs to the aldehyde dehydrogenase family.</text>
</comment>
<dbReference type="Gene3D" id="3.40.309.10">
    <property type="entry name" value="Aldehyde Dehydrogenase, Chain A, domain 2"/>
    <property type="match status" value="1"/>
</dbReference>
<feature type="region of interest" description="Disordered" evidence="3">
    <location>
        <begin position="1"/>
        <end position="22"/>
    </location>
</feature>
<dbReference type="Pfam" id="PF00171">
    <property type="entry name" value="Aldedh"/>
    <property type="match status" value="1"/>
</dbReference>
<protein>
    <submittedName>
        <fullName evidence="5">Aldehyde dehydrogenase family protein</fullName>
    </submittedName>
</protein>
<keyword evidence="2" id="KW-0560">Oxidoreductase</keyword>
<dbReference type="InterPro" id="IPR015590">
    <property type="entry name" value="Aldehyde_DH_dom"/>
</dbReference>
<dbReference type="InterPro" id="IPR016162">
    <property type="entry name" value="Ald_DH_N"/>
</dbReference>
<keyword evidence="6" id="KW-1185">Reference proteome</keyword>
<dbReference type="Proteomes" id="UP001204524">
    <property type="component" value="Unassembled WGS sequence"/>
</dbReference>
<accession>A0ABT1KVP1</accession>
<gene>
    <name evidence="5" type="ORF">NCI01_08475</name>
</gene>
<evidence type="ECO:0000256" key="1">
    <source>
        <dbReference type="ARBA" id="ARBA00009986"/>
    </source>
</evidence>
<evidence type="ECO:0000256" key="2">
    <source>
        <dbReference type="ARBA" id="ARBA00023002"/>
    </source>
</evidence>
<dbReference type="RefSeq" id="WP_254181037.1">
    <property type="nucleotide sequence ID" value="NZ_JANARS010000003.1"/>
</dbReference>
<feature type="domain" description="Aldehyde dehydrogenase" evidence="4">
    <location>
        <begin position="24"/>
        <end position="374"/>
    </location>
</feature>
<proteinExistence type="inferred from homology"/>
<dbReference type="EMBL" id="JANARS010000003">
    <property type="protein sequence ID" value="MCP3421825.1"/>
    <property type="molecule type" value="Genomic_DNA"/>
</dbReference>
<sequence>MSKHARRPALPVDGVERPTADGWTFPARNPATAEPLWDVPDAGIPDARDAVTAARRAFDATQWSSDAALRADAVRRLADAVTARADELVALMAAETGVPVALRSAHLDEALATMRTASVGAAPQREPAGVTAVVTPATSPLAVALCEVGRVLGAGGTVVLKPAPEAATAAIELGRIALDVLPRGVLNVVTTRDVDVAIALTLDERVDEVSLTGSPVVAERVQVAGERAGKRVRLDVGGPDAVRAGDDADLEAVVTTAAHALASNAGQGCRVPSSVVVPAHRHAEAMHAATTAMAAVVVGDPADPATRCGPLRSAVARDRVRRYVDLGRSEGGDVALGGQPLDRPGWWFAPTVIGGLDPASRLVREEVLGPVLMVAVEPPGGAGPPGPSARA</sequence>
<evidence type="ECO:0000259" key="4">
    <source>
        <dbReference type="Pfam" id="PF00171"/>
    </source>
</evidence>
<dbReference type="InterPro" id="IPR016163">
    <property type="entry name" value="Ald_DH_C"/>
</dbReference>
<organism evidence="5 6">
    <name type="scientific">Nocardioides pinisoli</name>
    <dbReference type="NCBI Taxonomy" id="2950279"/>
    <lineage>
        <taxon>Bacteria</taxon>
        <taxon>Bacillati</taxon>
        <taxon>Actinomycetota</taxon>
        <taxon>Actinomycetes</taxon>
        <taxon>Propionibacteriales</taxon>
        <taxon>Nocardioidaceae</taxon>
        <taxon>Nocardioides</taxon>
    </lineage>
</organism>
<evidence type="ECO:0000256" key="3">
    <source>
        <dbReference type="SAM" id="MobiDB-lite"/>
    </source>
</evidence>
<comment type="caution">
    <text evidence="5">The sequence shown here is derived from an EMBL/GenBank/DDBJ whole genome shotgun (WGS) entry which is preliminary data.</text>
</comment>
<reference evidence="5 6" key="1">
    <citation type="submission" date="2022-06" db="EMBL/GenBank/DDBJ databases">
        <authorList>
            <person name="So Y."/>
        </authorList>
    </citation>
    <scope>NUCLEOTIDE SEQUENCE [LARGE SCALE GENOMIC DNA]</scope>
    <source>
        <strain evidence="5 6">STR3</strain>
    </source>
</reference>
<dbReference type="InterPro" id="IPR016161">
    <property type="entry name" value="Ald_DH/histidinol_DH"/>
</dbReference>
<dbReference type="SUPFAM" id="SSF53720">
    <property type="entry name" value="ALDH-like"/>
    <property type="match status" value="1"/>
</dbReference>